<evidence type="ECO:0000256" key="1">
    <source>
        <dbReference type="SAM" id="MobiDB-lite"/>
    </source>
</evidence>
<reference evidence="3 4" key="1">
    <citation type="submission" date="2024-06" db="EMBL/GenBank/DDBJ databases">
        <authorList>
            <person name="Tuo L."/>
        </authorList>
    </citation>
    <scope>NUCLEOTIDE SEQUENCE [LARGE SCALE GENOMIC DNA]</scope>
    <source>
        <strain evidence="3 4">ZMM04-5</strain>
    </source>
</reference>
<dbReference type="Pfam" id="PF03597">
    <property type="entry name" value="FixS"/>
    <property type="match status" value="1"/>
</dbReference>
<name>A0ABV3R1D2_9HYPH</name>
<evidence type="ECO:0000313" key="3">
    <source>
        <dbReference type="EMBL" id="MEW9807120.1"/>
    </source>
</evidence>
<protein>
    <submittedName>
        <fullName evidence="3">Cbb3-type cytochrome oxidase assembly protein CcoS</fullName>
    </submittedName>
</protein>
<dbReference type="InterPro" id="IPR004714">
    <property type="entry name" value="Cyt_oxidase_maturation_cbb3"/>
</dbReference>
<accession>A0ABV3R1D2</accession>
<gene>
    <name evidence="3" type="primary">ccoS</name>
    <name evidence="3" type="ORF">ABUE31_14095</name>
</gene>
<evidence type="ECO:0000313" key="4">
    <source>
        <dbReference type="Proteomes" id="UP001556196"/>
    </source>
</evidence>
<dbReference type="Proteomes" id="UP001556196">
    <property type="component" value="Unassembled WGS sequence"/>
</dbReference>
<evidence type="ECO:0000256" key="2">
    <source>
        <dbReference type="SAM" id="Phobius"/>
    </source>
</evidence>
<dbReference type="PANTHER" id="PTHR41532:SF1">
    <property type="entry name" value="FIXS PROTEIN"/>
    <property type="match status" value="1"/>
</dbReference>
<feature type="region of interest" description="Disordered" evidence="1">
    <location>
        <begin position="52"/>
        <end position="78"/>
    </location>
</feature>
<dbReference type="EMBL" id="JBFOCI010000004">
    <property type="protein sequence ID" value="MEW9807120.1"/>
    <property type="molecule type" value="Genomic_DNA"/>
</dbReference>
<dbReference type="NCBIfam" id="TIGR00847">
    <property type="entry name" value="ccoS"/>
    <property type="match status" value="1"/>
</dbReference>
<keyword evidence="2" id="KW-0812">Transmembrane</keyword>
<sequence>MSYLAWLVPIALGMGLAGLAAFLWSMRNGQYDDLDGAAERVLLQDGMDAPLREDKFDGGAGESRNGRASATSDSRRKP</sequence>
<proteinExistence type="predicted"/>
<dbReference type="PANTHER" id="PTHR41532">
    <property type="entry name" value="FIXS PROTEIN"/>
    <property type="match status" value="1"/>
</dbReference>
<feature type="transmembrane region" description="Helical" evidence="2">
    <location>
        <begin position="6"/>
        <end position="24"/>
    </location>
</feature>
<keyword evidence="2" id="KW-1133">Transmembrane helix</keyword>
<organism evidence="3 4">
    <name type="scientific">Mesorhizobium marinum</name>
    <dbReference type="NCBI Taxonomy" id="3228790"/>
    <lineage>
        <taxon>Bacteria</taxon>
        <taxon>Pseudomonadati</taxon>
        <taxon>Pseudomonadota</taxon>
        <taxon>Alphaproteobacteria</taxon>
        <taxon>Hyphomicrobiales</taxon>
        <taxon>Phyllobacteriaceae</taxon>
        <taxon>Mesorhizobium</taxon>
    </lineage>
</organism>
<keyword evidence="2" id="KW-0472">Membrane</keyword>
<dbReference type="RefSeq" id="WP_367724280.1">
    <property type="nucleotide sequence ID" value="NZ_JBFOCI010000004.1"/>
</dbReference>
<keyword evidence="4" id="KW-1185">Reference proteome</keyword>
<comment type="caution">
    <text evidence="3">The sequence shown here is derived from an EMBL/GenBank/DDBJ whole genome shotgun (WGS) entry which is preliminary data.</text>
</comment>